<dbReference type="OrthoDB" id="4225809at2"/>
<dbReference type="EMBL" id="CP009706">
    <property type="protein sequence ID" value="AIU72431.1"/>
    <property type="molecule type" value="Genomic_DNA"/>
</dbReference>
<keyword evidence="4" id="KW-1185">Reference proteome</keyword>
<dbReference type="KEGG" id="hav:AT03_08530"/>
<dbReference type="GO" id="GO:0030420">
    <property type="term" value="P:establishment of competence for transformation"/>
    <property type="evidence" value="ECO:0007669"/>
    <property type="project" value="InterPro"/>
</dbReference>
<dbReference type="AlphaFoldDB" id="A0A097R133"/>
<reference evidence="3 4" key="1">
    <citation type="journal article" date="2014" name="Gut Pathog.">
        <title>Gene clusters of Hafnia alvei strain FB1 important in survival and pathogenesis: a draft genome perspective.</title>
        <authorList>
            <person name="Tan J.Y."/>
            <person name="Yin W.F."/>
            <person name="Chan K.G."/>
        </authorList>
    </citation>
    <scope>NUCLEOTIDE SEQUENCE [LARGE SCALE GENOMIC DNA]</scope>
    <source>
        <strain evidence="3 4">FB1</strain>
    </source>
</reference>
<organism evidence="3 4">
    <name type="scientific">Hafnia alvei FB1</name>
    <dbReference type="NCBI Taxonomy" id="1453496"/>
    <lineage>
        <taxon>Bacteria</taxon>
        <taxon>Pseudomonadati</taxon>
        <taxon>Pseudomonadota</taxon>
        <taxon>Gammaproteobacteria</taxon>
        <taxon>Enterobacterales</taxon>
        <taxon>Hafniaceae</taxon>
        <taxon>Hafnia</taxon>
    </lineage>
</organism>
<evidence type="ECO:0000313" key="3">
    <source>
        <dbReference type="EMBL" id="AIU72431.1"/>
    </source>
</evidence>
<feature type="domain" description="TfoX N-terminal" evidence="1">
    <location>
        <begin position="15"/>
        <end position="106"/>
    </location>
</feature>
<dbReference type="InterPro" id="IPR007076">
    <property type="entry name" value="TfoX_N"/>
</dbReference>
<dbReference type="InterPro" id="IPR026256">
    <property type="entry name" value="TfoX-like_gammaprotbact"/>
</dbReference>
<dbReference type="PIRSF" id="PIRSF028788">
    <property type="entry name" value="TfoX_Sxy"/>
    <property type="match status" value="1"/>
</dbReference>
<dbReference type="PATRIC" id="fig|1453496.5.peg.1704"/>
<evidence type="ECO:0000259" key="2">
    <source>
        <dbReference type="Pfam" id="PF04994"/>
    </source>
</evidence>
<dbReference type="Pfam" id="PF04993">
    <property type="entry name" value="TfoX_N"/>
    <property type="match status" value="1"/>
</dbReference>
<dbReference type="HOGENOM" id="CLU_094990_0_0_6"/>
<feature type="domain" description="TfoX C-terminal" evidence="2">
    <location>
        <begin position="119"/>
        <end position="197"/>
    </location>
</feature>
<accession>A0A097R133</accession>
<dbReference type="SUPFAM" id="SSF159894">
    <property type="entry name" value="YgaC/TfoX-N like"/>
    <property type="match status" value="1"/>
</dbReference>
<dbReference type="InterPro" id="IPR007077">
    <property type="entry name" value="TfoX_C"/>
</dbReference>
<gene>
    <name evidence="3" type="ORF">AT03_08530</name>
</gene>
<dbReference type="eggNOG" id="COG3070">
    <property type="taxonomic scope" value="Bacteria"/>
</dbReference>
<evidence type="ECO:0000313" key="4">
    <source>
        <dbReference type="Proteomes" id="UP000029986"/>
    </source>
</evidence>
<evidence type="ECO:0000259" key="1">
    <source>
        <dbReference type="Pfam" id="PF04993"/>
    </source>
</evidence>
<protein>
    <submittedName>
        <fullName evidence="3">Competence protein TfoX</fullName>
    </submittedName>
</protein>
<dbReference type="Gene3D" id="3.30.1460.30">
    <property type="entry name" value="YgaC/TfoX-N like chaperone"/>
    <property type="match status" value="1"/>
</dbReference>
<dbReference type="PANTHER" id="PTHR36121">
    <property type="entry name" value="PROTEIN SXY"/>
    <property type="match status" value="1"/>
</dbReference>
<dbReference type="Proteomes" id="UP000029986">
    <property type="component" value="Chromosome"/>
</dbReference>
<sequence>MKGLLTERAAVACDVFSSLGAVTLRSQFGGFGVWLDKTMFGVVSDGELYLRAHDELKSRFLTYGMKAFIYTKRGIPVRLSYYRVEHSMWDDPAFLQHLANASLEQAVMLKRSLRAAESTGLRSLPNINNMMERLLGKIGITSPEQLISIGETEAFVRLKKMNANLHNRLLFDLAGAVRKCHEAALSYQVRATLDEWLKQNTYRWQKK</sequence>
<proteinExistence type="predicted"/>
<dbReference type="RefSeq" id="WP_025801012.1">
    <property type="nucleotide sequence ID" value="NZ_CP009706.1"/>
</dbReference>
<dbReference type="GeneID" id="56891386"/>
<dbReference type="Gene3D" id="1.10.150.20">
    <property type="entry name" value="5' to 3' exonuclease, C-terminal subdomain"/>
    <property type="match status" value="1"/>
</dbReference>
<dbReference type="Pfam" id="PF04994">
    <property type="entry name" value="TfoX_C"/>
    <property type="match status" value="1"/>
</dbReference>
<dbReference type="InterPro" id="IPR047525">
    <property type="entry name" value="TfoX-like"/>
</dbReference>
<dbReference type="PANTHER" id="PTHR36121:SF1">
    <property type="entry name" value="PROTEIN SXY"/>
    <property type="match status" value="1"/>
</dbReference>
<name>A0A097R133_HAFAL</name>